<dbReference type="RefSeq" id="WP_282759651.1">
    <property type="nucleotide sequence ID" value="NZ_JASCTH010000007.1"/>
</dbReference>
<protein>
    <submittedName>
        <fullName evidence="2">Nuclear transport factor 2 family protein</fullName>
    </submittedName>
</protein>
<comment type="caution">
    <text evidence="2">The sequence shown here is derived from an EMBL/GenBank/DDBJ whole genome shotgun (WGS) entry which is preliminary data.</text>
</comment>
<name>A0ABT6WIB6_9ACTN</name>
<sequence length="137" mass="14573">MTEAVATVRDLARRSQAAAGANDREAWLGLFTPDAIVQDPVGPSPLDPAGAGHRGAAAIAVFYDTVIAQVDSLRFEIERSYLCGDEVADVGSIHMSLPGGQTAVVRGVFTYRGDGNGRLSALRAYWEFGSLEFTDAR</sequence>
<keyword evidence="3" id="KW-1185">Reference proteome</keyword>
<organism evidence="2 3">
    <name type="scientific">Actinoplanes sandaracinus</name>
    <dbReference type="NCBI Taxonomy" id="3045177"/>
    <lineage>
        <taxon>Bacteria</taxon>
        <taxon>Bacillati</taxon>
        <taxon>Actinomycetota</taxon>
        <taxon>Actinomycetes</taxon>
        <taxon>Micromonosporales</taxon>
        <taxon>Micromonosporaceae</taxon>
        <taxon>Actinoplanes</taxon>
    </lineage>
</organism>
<gene>
    <name evidence="2" type="ORF">QLQ12_12725</name>
</gene>
<dbReference type="InterPro" id="IPR037401">
    <property type="entry name" value="SnoaL-like"/>
</dbReference>
<evidence type="ECO:0000259" key="1">
    <source>
        <dbReference type="Pfam" id="PF12680"/>
    </source>
</evidence>
<dbReference type="EMBL" id="JASCTH010000007">
    <property type="protein sequence ID" value="MDI6099459.1"/>
    <property type="molecule type" value="Genomic_DNA"/>
</dbReference>
<feature type="domain" description="SnoaL-like" evidence="1">
    <location>
        <begin position="13"/>
        <end position="114"/>
    </location>
</feature>
<dbReference type="Gene3D" id="3.10.450.50">
    <property type="match status" value="1"/>
</dbReference>
<evidence type="ECO:0000313" key="2">
    <source>
        <dbReference type="EMBL" id="MDI6099459.1"/>
    </source>
</evidence>
<accession>A0ABT6WIB6</accession>
<dbReference type="SUPFAM" id="SSF54427">
    <property type="entry name" value="NTF2-like"/>
    <property type="match status" value="1"/>
</dbReference>
<dbReference type="Proteomes" id="UP001241758">
    <property type="component" value="Unassembled WGS sequence"/>
</dbReference>
<proteinExistence type="predicted"/>
<evidence type="ECO:0000313" key="3">
    <source>
        <dbReference type="Proteomes" id="UP001241758"/>
    </source>
</evidence>
<reference evidence="2 3" key="1">
    <citation type="submission" date="2023-05" db="EMBL/GenBank/DDBJ databases">
        <title>Actinoplanes sp. NEAU-A12 genome sequencing.</title>
        <authorList>
            <person name="Wang Z.-S."/>
        </authorList>
    </citation>
    <scope>NUCLEOTIDE SEQUENCE [LARGE SCALE GENOMIC DNA]</scope>
    <source>
        <strain evidence="2 3">NEAU-A12</strain>
    </source>
</reference>
<dbReference type="InterPro" id="IPR032710">
    <property type="entry name" value="NTF2-like_dom_sf"/>
</dbReference>
<dbReference type="Pfam" id="PF12680">
    <property type="entry name" value="SnoaL_2"/>
    <property type="match status" value="1"/>
</dbReference>